<keyword evidence="2" id="KW-1185">Reference proteome</keyword>
<dbReference type="Proteomes" id="UP001642360">
    <property type="component" value="Unassembled WGS sequence"/>
</dbReference>
<sequence length="82" mass="9417">MGKSFNFSGWLQPFLAEIQNQILRRASHLCNVTNSLEFEFDVRCDKERANENEWSNFNAVSSSLCRIQAEGPAILKPEGRRI</sequence>
<organism evidence="1 2">
    <name type="scientific">Ilex paraguariensis</name>
    <name type="common">yerba mate</name>
    <dbReference type="NCBI Taxonomy" id="185542"/>
    <lineage>
        <taxon>Eukaryota</taxon>
        <taxon>Viridiplantae</taxon>
        <taxon>Streptophyta</taxon>
        <taxon>Embryophyta</taxon>
        <taxon>Tracheophyta</taxon>
        <taxon>Spermatophyta</taxon>
        <taxon>Magnoliopsida</taxon>
        <taxon>eudicotyledons</taxon>
        <taxon>Gunneridae</taxon>
        <taxon>Pentapetalae</taxon>
        <taxon>asterids</taxon>
        <taxon>campanulids</taxon>
        <taxon>Aquifoliales</taxon>
        <taxon>Aquifoliaceae</taxon>
        <taxon>Ilex</taxon>
    </lineage>
</organism>
<gene>
    <name evidence="1" type="ORF">ILEXP_LOCUS47213</name>
</gene>
<reference evidence="1 2" key="1">
    <citation type="submission" date="2024-02" db="EMBL/GenBank/DDBJ databases">
        <authorList>
            <person name="Vignale AGUSTIN F."/>
            <person name="Sosa J E."/>
            <person name="Modenutti C."/>
        </authorList>
    </citation>
    <scope>NUCLEOTIDE SEQUENCE [LARGE SCALE GENOMIC DNA]</scope>
</reference>
<name>A0ABC8U6F7_9AQUA</name>
<evidence type="ECO:0000313" key="2">
    <source>
        <dbReference type="Proteomes" id="UP001642360"/>
    </source>
</evidence>
<comment type="caution">
    <text evidence="1">The sequence shown here is derived from an EMBL/GenBank/DDBJ whole genome shotgun (WGS) entry which is preliminary data.</text>
</comment>
<dbReference type="EMBL" id="CAUOFW020007024">
    <property type="protein sequence ID" value="CAK9177334.1"/>
    <property type="molecule type" value="Genomic_DNA"/>
</dbReference>
<proteinExistence type="predicted"/>
<evidence type="ECO:0000313" key="1">
    <source>
        <dbReference type="EMBL" id="CAK9177334.1"/>
    </source>
</evidence>
<dbReference type="AlphaFoldDB" id="A0ABC8U6F7"/>
<protein>
    <submittedName>
        <fullName evidence="1">Uncharacterized protein</fullName>
    </submittedName>
</protein>
<accession>A0ABC8U6F7</accession>